<feature type="transmembrane region" description="Helical" evidence="12">
    <location>
        <begin position="260"/>
        <end position="277"/>
    </location>
</feature>
<dbReference type="Gene3D" id="1.20.1300.10">
    <property type="entry name" value="Fumarate reductase/succinate dehydrogenase, transmembrane subunit"/>
    <property type="match status" value="1"/>
</dbReference>
<keyword evidence="4 12" id="KW-0812">Transmembrane</keyword>
<evidence type="ECO:0000313" key="15">
    <source>
        <dbReference type="WBParaSite" id="TMUE_2000007366.1"/>
    </source>
</evidence>
<keyword evidence="6 12" id="KW-0809">Transit peptide</keyword>
<keyword evidence="8 12" id="KW-0496">Mitochondrion</keyword>
<keyword evidence="12" id="KW-0816">Tricarboxylic acid cycle</keyword>
<feature type="binding site" evidence="10">
    <location>
        <position position="242"/>
    </location>
    <ligand>
        <name>a ubiquinone</name>
        <dbReference type="ChEBI" id="CHEBI:16389"/>
        <note>ligand shared with IP/SDHB</note>
    </ligand>
</feature>
<dbReference type="PANTHER" id="PTHR13337">
    <property type="entry name" value="SUCCINATE DEHYDROGENASE"/>
    <property type="match status" value="1"/>
</dbReference>
<dbReference type="CDD" id="cd03496">
    <property type="entry name" value="SQR_TypeC_CybS"/>
    <property type="match status" value="1"/>
</dbReference>
<feature type="chain" id="PRO_5024330521" description="Succinate dehydrogenase [ubiquinone] cytochrome b small subunit" evidence="13">
    <location>
        <begin position="18"/>
        <end position="291"/>
    </location>
</feature>
<feature type="signal peptide" evidence="13">
    <location>
        <begin position="1"/>
        <end position="17"/>
    </location>
</feature>
<keyword evidence="14" id="KW-1185">Reference proteome</keyword>
<evidence type="ECO:0000256" key="2">
    <source>
        <dbReference type="ARBA" id="ARBA00007294"/>
    </source>
</evidence>
<evidence type="ECO:0000256" key="3">
    <source>
        <dbReference type="ARBA" id="ARBA00022448"/>
    </source>
</evidence>
<organism evidence="14 15">
    <name type="scientific">Trichuris muris</name>
    <name type="common">Mouse whipworm</name>
    <dbReference type="NCBI Taxonomy" id="70415"/>
    <lineage>
        <taxon>Eukaryota</taxon>
        <taxon>Metazoa</taxon>
        <taxon>Ecdysozoa</taxon>
        <taxon>Nematoda</taxon>
        <taxon>Enoplea</taxon>
        <taxon>Dorylaimia</taxon>
        <taxon>Trichinellida</taxon>
        <taxon>Trichuridae</taxon>
        <taxon>Trichuris</taxon>
    </lineage>
</organism>
<keyword evidence="13" id="KW-0732">Signal</keyword>
<evidence type="ECO:0000256" key="1">
    <source>
        <dbReference type="ARBA" id="ARBA00004448"/>
    </source>
</evidence>
<evidence type="ECO:0000256" key="9">
    <source>
        <dbReference type="ARBA" id="ARBA00023136"/>
    </source>
</evidence>
<evidence type="ECO:0000256" key="5">
    <source>
        <dbReference type="ARBA" id="ARBA00022792"/>
    </source>
</evidence>
<protein>
    <recommendedName>
        <fullName evidence="12">Succinate dehydrogenase [ubiquinone] cytochrome b small subunit</fullName>
    </recommendedName>
</protein>
<evidence type="ECO:0000256" key="6">
    <source>
        <dbReference type="ARBA" id="ARBA00022946"/>
    </source>
</evidence>
<keyword evidence="12" id="KW-0249">Electron transport</keyword>
<comment type="similarity">
    <text evidence="2 12">Belongs to the CybS family.</text>
</comment>
<dbReference type="InterPro" id="IPR007992">
    <property type="entry name" value="CybS"/>
</dbReference>
<accession>A0A5S6QIY9</accession>
<evidence type="ECO:0000256" key="10">
    <source>
        <dbReference type="PIRSR" id="PIRSR607992-1"/>
    </source>
</evidence>
<dbReference type="GO" id="GO:0046872">
    <property type="term" value="F:metal ion binding"/>
    <property type="evidence" value="ECO:0007669"/>
    <property type="project" value="UniProtKB-KW"/>
</dbReference>
<proteinExistence type="inferred from homology"/>
<dbReference type="GO" id="GO:0006121">
    <property type="term" value="P:mitochondrial electron transport, succinate to ubiquinone"/>
    <property type="evidence" value="ECO:0007669"/>
    <property type="project" value="TreeGrafter"/>
</dbReference>
<keyword evidence="3 12" id="KW-0813">Transport</keyword>
<evidence type="ECO:0000256" key="11">
    <source>
        <dbReference type="PIRSR" id="PIRSR607992-2"/>
    </source>
</evidence>
<dbReference type="InterPro" id="IPR034804">
    <property type="entry name" value="SQR/QFR_C/D"/>
</dbReference>
<dbReference type="PANTHER" id="PTHR13337:SF2">
    <property type="entry name" value="SUCCINATE DEHYDROGENASE [UBIQUINONE] CYTOCHROME B SMALL SUBUNIT, MITOCHONDRIAL"/>
    <property type="match status" value="1"/>
</dbReference>
<keyword evidence="9 12" id="KW-0472">Membrane</keyword>
<dbReference type="Proteomes" id="UP000046395">
    <property type="component" value="Unassembled WGS sequence"/>
</dbReference>
<keyword evidence="5 12" id="KW-0999">Mitochondrion inner membrane</keyword>
<dbReference type="GO" id="GO:0005743">
    <property type="term" value="C:mitochondrial inner membrane"/>
    <property type="evidence" value="ECO:0007669"/>
    <property type="project" value="UniProtKB-SubCell"/>
</dbReference>
<evidence type="ECO:0000256" key="8">
    <source>
        <dbReference type="ARBA" id="ARBA00023128"/>
    </source>
</evidence>
<evidence type="ECO:0000256" key="7">
    <source>
        <dbReference type="ARBA" id="ARBA00022989"/>
    </source>
</evidence>
<comment type="function">
    <text evidence="12">Membrane-anchoring subunit of succinate dehydrogenase (SDH) that is involved in complex II of the mitochondrial electron transport chain and is responsible for transferring electrons from succinate to ubiquinone (coenzyme Q).</text>
</comment>
<name>A0A5S6QIY9_TRIMR</name>
<dbReference type="AlphaFoldDB" id="A0A5S6QIY9"/>
<dbReference type="Pfam" id="PF05328">
    <property type="entry name" value="CybS"/>
    <property type="match status" value="1"/>
</dbReference>
<sequence length="291" mass="32440">MYFITALSIILLSLTTAQDTEPFAQTVALLHHTSEQFQGCAKRREVEDVLRSIFADCFVHCDRKHAGKRFSISDEVLQSCVHRCYSKEDKKIRTKFCCFRSKALLCIMLFPVRLAAQFRTTTMLSNALKTLTLAQSSGLLSNALESSCLLRAVNANGSCKSIILARPTVALVPMSKRAMSTEVREVPPSHSATFTMERLLAVVMLPLFPTALFVHNALIDYALAATVALHIHWGLHVVVEDYARPFVVGETLSKLCSKCVYLVSILMFAGLLHFNYTDVGITKAFEMIWAL</sequence>
<feature type="binding site" description="axial binding residue" evidence="11">
    <location>
        <position position="230"/>
    </location>
    <ligand>
        <name>heme b</name>
        <dbReference type="ChEBI" id="CHEBI:60344"/>
        <note>ligand shared with SDHC</note>
    </ligand>
    <ligandPart>
        <name>Fe</name>
        <dbReference type="ChEBI" id="CHEBI:18248"/>
    </ligandPart>
</feature>
<dbReference type="GO" id="GO:0020037">
    <property type="term" value="F:heme binding"/>
    <property type="evidence" value="ECO:0007669"/>
    <property type="project" value="TreeGrafter"/>
</dbReference>
<keyword evidence="12" id="KW-0349">Heme</keyword>
<dbReference type="GO" id="GO:0006099">
    <property type="term" value="P:tricarboxylic acid cycle"/>
    <property type="evidence" value="ECO:0007669"/>
    <property type="project" value="UniProtKB-KW"/>
</dbReference>
<keyword evidence="11 12" id="KW-0479">Metal-binding</keyword>
<evidence type="ECO:0000256" key="4">
    <source>
        <dbReference type="ARBA" id="ARBA00022692"/>
    </source>
</evidence>
<keyword evidence="11" id="KW-0408">Iron</keyword>
<dbReference type="GO" id="GO:0048039">
    <property type="term" value="F:ubiquinone binding"/>
    <property type="evidence" value="ECO:0007669"/>
    <property type="project" value="TreeGrafter"/>
</dbReference>
<comment type="caution">
    <text evidence="12">Lacks conserved residue(s) required for the propagation of feature annotation.</text>
</comment>
<comment type="subcellular location">
    <subcellularLocation>
        <location evidence="1 12">Mitochondrion inner membrane</location>
        <topology evidence="1 12">Multi-pass membrane protein</topology>
    </subcellularLocation>
</comment>
<dbReference type="STRING" id="70415.A0A5S6QIY9"/>
<reference evidence="15" key="1">
    <citation type="submission" date="2019-12" db="UniProtKB">
        <authorList>
            <consortium name="WormBaseParasite"/>
        </authorList>
    </citation>
    <scope>IDENTIFICATION</scope>
</reference>
<evidence type="ECO:0000256" key="12">
    <source>
        <dbReference type="RuleBase" id="RU364031"/>
    </source>
</evidence>
<dbReference type="WBParaSite" id="TMUE_2000007366.1">
    <property type="protein sequence ID" value="TMUE_2000007366.1"/>
    <property type="gene ID" value="WBGene00285608"/>
</dbReference>
<keyword evidence="7 12" id="KW-1133">Transmembrane helix</keyword>
<evidence type="ECO:0000313" key="14">
    <source>
        <dbReference type="Proteomes" id="UP000046395"/>
    </source>
</evidence>
<evidence type="ECO:0000256" key="13">
    <source>
        <dbReference type="SAM" id="SignalP"/>
    </source>
</evidence>